<dbReference type="EMBL" id="JAGFBR010000009">
    <property type="protein sequence ID" value="KAH0461262.1"/>
    <property type="molecule type" value="Genomic_DNA"/>
</dbReference>
<dbReference type="AlphaFoldDB" id="A0AAV7GXP3"/>
<dbReference type="Proteomes" id="UP000775213">
    <property type="component" value="Unassembled WGS sequence"/>
</dbReference>
<sequence>MASSTALFRVSILLIFFLAFFTIAEPRLVLDSQISTSTQGEGSSPPKSGSIDCSGACSVRCSESSRPNLCKRACGTCCLRCNCVPPGTYGNLQMCPCYAALTTHNGQPKCP</sequence>
<organism evidence="3 4">
    <name type="scientific">Dendrobium chrysotoxum</name>
    <name type="common">Orchid</name>
    <dbReference type="NCBI Taxonomy" id="161865"/>
    <lineage>
        <taxon>Eukaryota</taxon>
        <taxon>Viridiplantae</taxon>
        <taxon>Streptophyta</taxon>
        <taxon>Embryophyta</taxon>
        <taxon>Tracheophyta</taxon>
        <taxon>Spermatophyta</taxon>
        <taxon>Magnoliopsida</taxon>
        <taxon>Liliopsida</taxon>
        <taxon>Asparagales</taxon>
        <taxon>Orchidaceae</taxon>
        <taxon>Epidendroideae</taxon>
        <taxon>Malaxideae</taxon>
        <taxon>Dendrobiinae</taxon>
        <taxon>Dendrobium</taxon>
    </lineage>
</organism>
<gene>
    <name evidence="3" type="ORF">IEQ34_008837</name>
</gene>
<keyword evidence="2" id="KW-0732">Signal</keyword>
<protein>
    <recommendedName>
        <fullName evidence="5">Snakin-2</fullName>
    </recommendedName>
</protein>
<dbReference type="PANTHER" id="PTHR23201:SF12">
    <property type="entry name" value="OS05G0432200 PROTEIN"/>
    <property type="match status" value="1"/>
</dbReference>
<dbReference type="PANTHER" id="PTHR23201">
    <property type="entry name" value="EXTENSIN, PROLINE-RICH PROTEIN"/>
    <property type="match status" value="1"/>
</dbReference>
<evidence type="ECO:0000256" key="2">
    <source>
        <dbReference type="SAM" id="SignalP"/>
    </source>
</evidence>
<comment type="similarity">
    <text evidence="1">Belongs to the GASA family.</text>
</comment>
<name>A0AAV7GXP3_DENCH</name>
<proteinExistence type="inferred from homology"/>
<evidence type="ECO:0008006" key="5">
    <source>
        <dbReference type="Google" id="ProtNLM"/>
    </source>
</evidence>
<dbReference type="Pfam" id="PF02704">
    <property type="entry name" value="GASA"/>
    <property type="match status" value="1"/>
</dbReference>
<evidence type="ECO:0000256" key="1">
    <source>
        <dbReference type="ARBA" id="ARBA00010582"/>
    </source>
</evidence>
<feature type="signal peptide" evidence="2">
    <location>
        <begin position="1"/>
        <end position="26"/>
    </location>
</feature>
<accession>A0AAV7GXP3</accession>
<comment type="caution">
    <text evidence="3">The sequence shown here is derived from an EMBL/GenBank/DDBJ whole genome shotgun (WGS) entry which is preliminary data.</text>
</comment>
<dbReference type="InterPro" id="IPR003854">
    <property type="entry name" value="GASA"/>
</dbReference>
<keyword evidence="4" id="KW-1185">Reference proteome</keyword>
<evidence type="ECO:0000313" key="3">
    <source>
        <dbReference type="EMBL" id="KAH0461262.1"/>
    </source>
</evidence>
<reference evidence="3 4" key="1">
    <citation type="journal article" date="2021" name="Hortic Res">
        <title>Chromosome-scale assembly of the Dendrobium chrysotoxum genome enhances the understanding of orchid evolution.</title>
        <authorList>
            <person name="Zhang Y."/>
            <person name="Zhang G.Q."/>
            <person name="Zhang D."/>
            <person name="Liu X.D."/>
            <person name="Xu X.Y."/>
            <person name="Sun W.H."/>
            <person name="Yu X."/>
            <person name="Zhu X."/>
            <person name="Wang Z.W."/>
            <person name="Zhao X."/>
            <person name="Zhong W.Y."/>
            <person name="Chen H."/>
            <person name="Yin W.L."/>
            <person name="Huang T."/>
            <person name="Niu S.C."/>
            <person name="Liu Z.J."/>
        </authorList>
    </citation>
    <scope>NUCLEOTIDE SEQUENCE [LARGE SCALE GENOMIC DNA]</scope>
    <source>
        <strain evidence="3">Lindl</strain>
    </source>
</reference>
<evidence type="ECO:0000313" key="4">
    <source>
        <dbReference type="Proteomes" id="UP000775213"/>
    </source>
</evidence>
<feature type="chain" id="PRO_5044000813" description="Snakin-2" evidence="2">
    <location>
        <begin position="27"/>
        <end position="111"/>
    </location>
</feature>